<dbReference type="PANTHER" id="PTHR38083:SF1">
    <property type="entry name" value="CALCIUM-DEPENDENT CELL ADHESION MOLECULE 1-RELATED"/>
    <property type="match status" value="1"/>
</dbReference>
<dbReference type="OrthoDB" id="4607847at2759"/>
<dbReference type="InterPro" id="IPR038423">
    <property type="entry name" value="CAD_C_sf"/>
</dbReference>
<proteinExistence type="predicted"/>
<dbReference type="InterPro" id="IPR052885">
    <property type="entry name" value="Dictyostelium_CAD"/>
</dbReference>
<sequence length="200" mass="22086">MAAPNTVEFYGKSDYDNPVKTAQLGEVEHEKLGTGYLSCKLGDGTKLVVWNHSDSSDSKELTSDQTNFPKDKSVQCYQVIQGTSSVVGVRFKDTTGAENGHYSLLMKLAKIGDVTIMSNMSDEYTIAGVVPRDGTLVTTALYVRDKVSGAYVATGSIYFKWDNDQQKVVVVEQEGWPKKQLKQEDDGKDNFTITLFSTKE</sequence>
<dbReference type="AlphaFoldDB" id="A0A1V6T278"/>
<dbReference type="Pfam" id="PF14564">
    <property type="entry name" value="Membrane_bind"/>
    <property type="match status" value="1"/>
</dbReference>
<dbReference type="PANTHER" id="PTHR38083">
    <property type="entry name" value="CALCIUM-DEPENDENT CELL ADHESION MOLECULE 1-RELATED"/>
    <property type="match status" value="1"/>
</dbReference>
<evidence type="ECO:0000313" key="3">
    <source>
        <dbReference type="Proteomes" id="UP000191342"/>
    </source>
</evidence>
<comment type="caution">
    <text evidence="2">The sequence shown here is derived from an EMBL/GenBank/DDBJ whole genome shotgun (WGS) entry which is preliminary data.</text>
</comment>
<keyword evidence="3" id="KW-1185">Reference proteome</keyword>
<evidence type="ECO:0000259" key="1">
    <source>
        <dbReference type="Pfam" id="PF14564"/>
    </source>
</evidence>
<dbReference type="Proteomes" id="UP000191342">
    <property type="component" value="Unassembled WGS sequence"/>
</dbReference>
<dbReference type="Gene3D" id="2.60.40.1720">
    <property type="entry name" value="Calcium-dependent cell adhesion molecule-1"/>
    <property type="match status" value="1"/>
</dbReference>
<feature type="domain" description="Calcium-dependent cell adhesion molecule 1 membrane-binding" evidence="1">
    <location>
        <begin position="87"/>
        <end position="195"/>
    </location>
</feature>
<organism evidence="2 3">
    <name type="scientific">Penicillium flavigenum</name>
    <dbReference type="NCBI Taxonomy" id="254877"/>
    <lineage>
        <taxon>Eukaryota</taxon>
        <taxon>Fungi</taxon>
        <taxon>Dikarya</taxon>
        <taxon>Ascomycota</taxon>
        <taxon>Pezizomycotina</taxon>
        <taxon>Eurotiomycetes</taxon>
        <taxon>Eurotiomycetidae</taxon>
        <taxon>Eurotiales</taxon>
        <taxon>Aspergillaceae</taxon>
        <taxon>Penicillium</taxon>
    </lineage>
</organism>
<dbReference type="EMBL" id="MLQL01000017">
    <property type="protein sequence ID" value="OQE20241.1"/>
    <property type="molecule type" value="Genomic_DNA"/>
</dbReference>
<evidence type="ECO:0000313" key="2">
    <source>
        <dbReference type="EMBL" id="OQE20241.1"/>
    </source>
</evidence>
<protein>
    <recommendedName>
        <fullName evidence="1">Calcium-dependent cell adhesion molecule 1 membrane-binding domain-containing protein</fullName>
    </recommendedName>
</protein>
<reference evidence="3" key="1">
    <citation type="journal article" date="2017" name="Nat. Microbiol.">
        <title>Global analysis of biosynthetic gene clusters reveals vast potential of secondary metabolite production in Penicillium species.</title>
        <authorList>
            <person name="Nielsen J.C."/>
            <person name="Grijseels S."/>
            <person name="Prigent S."/>
            <person name="Ji B."/>
            <person name="Dainat J."/>
            <person name="Nielsen K.F."/>
            <person name="Frisvad J.C."/>
            <person name="Workman M."/>
            <person name="Nielsen J."/>
        </authorList>
    </citation>
    <scope>NUCLEOTIDE SEQUENCE [LARGE SCALE GENOMIC DNA]</scope>
    <source>
        <strain evidence="3">IBT 14082</strain>
    </source>
</reference>
<dbReference type="InterPro" id="IPR029283">
    <property type="entry name" value="Membrane-bd"/>
</dbReference>
<name>A0A1V6T278_9EURO</name>
<accession>A0A1V6T278</accession>
<gene>
    <name evidence="2" type="ORF">PENFLA_c017G08030</name>
</gene>